<sequence length="195" mass="22697">MYRNYHATMEFIDVSQLSFIHDLGPKGLWLVVKDSFLLYMKSDSGAISFVMLVDKEFGIKMDSKDTDTKHGVRIDSLSRSLVLKCSSYRHARWWAQAIEGFIQKHGSIFLKDHRFGSFAREEENIPAKCCVKGKMYMEDVADALEATKEEIFITDWWVPGCRGFWMVHGGGQRSTQEEYVPRLVPDERLKFEFRH</sequence>
<dbReference type="Proteomes" id="UP001187415">
    <property type="component" value="Unassembled WGS sequence"/>
</dbReference>
<dbReference type="SUPFAM" id="SSF56024">
    <property type="entry name" value="Phospholipase D/nuclease"/>
    <property type="match status" value="1"/>
</dbReference>
<comment type="caution">
    <text evidence="1">The sequence shown here is derived from an EMBL/GenBank/DDBJ whole genome shotgun (WGS) entry which is preliminary data.</text>
</comment>
<accession>A0AA88NJE9</accession>
<dbReference type="Gene3D" id="2.30.29.30">
    <property type="entry name" value="Pleckstrin-homology domain (PH domain)/Phosphotyrosine-binding domain (PTB)"/>
    <property type="match status" value="1"/>
</dbReference>
<keyword evidence="2" id="KW-1185">Reference proteome</keyword>
<proteinExistence type="predicted"/>
<dbReference type="SUPFAM" id="SSF50729">
    <property type="entry name" value="PH domain-like"/>
    <property type="match status" value="1"/>
</dbReference>
<evidence type="ECO:0000313" key="2">
    <source>
        <dbReference type="Proteomes" id="UP001187415"/>
    </source>
</evidence>
<name>A0AA88NJE9_CHASR</name>
<dbReference type="EMBL" id="JAUPFM010000002">
    <property type="protein sequence ID" value="KAK2859792.1"/>
    <property type="molecule type" value="Genomic_DNA"/>
</dbReference>
<evidence type="ECO:0000313" key="1">
    <source>
        <dbReference type="EMBL" id="KAK2859792.1"/>
    </source>
</evidence>
<protein>
    <recommendedName>
        <fullName evidence="3">Phospholipase D2</fullName>
    </recommendedName>
</protein>
<reference evidence="1" key="1">
    <citation type="submission" date="2023-07" db="EMBL/GenBank/DDBJ databases">
        <title>Chromosome-level Genome Assembly of Striped Snakehead (Channa striata).</title>
        <authorList>
            <person name="Liu H."/>
        </authorList>
    </citation>
    <scope>NUCLEOTIDE SEQUENCE</scope>
    <source>
        <strain evidence="1">Gz</strain>
        <tissue evidence="1">Muscle</tissue>
    </source>
</reference>
<dbReference type="CDD" id="cd01254">
    <property type="entry name" value="PH_PLD"/>
    <property type="match status" value="1"/>
</dbReference>
<evidence type="ECO:0008006" key="3">
    <source>
        <dbReference type="Google" id="ProtNLM"/>
    </source>
</evidence>
<dbReference type="InterPro" id="IPR011993">
    <property type="entry name" value="PH-like_dom_sf"/>
</dbReference>
<gene>
    <name evidence="1" type="ORF">Q5P01_004412</name>
</gene>
<dbReference type="AlphaFoldDB" id="A0AA88NJE9"/>
<organism evidence="1 2">
    <name type="scientific">Channa striata</name>
    <name type="common">Snakehead murrel</name>
    <name type="synonym">Ophicephalus striatus</name>
    <dbReference type="NCBI Taxonomy" id="64152"/>
    <lineage>
        <taxon>Eukaryota</taxon>
        <taxon>Metazoa</taxon>
        <taxon>Chordata</taxon>
        <taxon>Craniata</taxon>
        <taxon>Vertebrata</taxon>
        <taxon>Euteleostomi</taxon>
        <taxon>Actinopterygii</taxon>
        <taxon>Neopterygii</taxon>
        <taxon>Teleostei</taxon>
        <taxon>Neoteleostei</taxon>
        <taxon>Acanthomorphata</taxon>
        <taxon>Anabantaria</taxon>
        <taxon>Anabantiformes</taxon>
        <taxon>Channoidei</taxon>
        <taxon>Channidae</taxon>
        <taxon>Channa</taxon>
    </lineage>
</organism>